<evidence type="ECO:0000313" key="2">
    <source>
        <dbReference type="EnsemblMetazoa" id="AMAM012846-PA"/>
    </source>
</evidence>
<feature type="region of interest" description="Disordered" evidence="1">
    <location>
        <begin position="1"/>
        <end position="123"/>
    </location>
</feature>
<evidence type="ECO:0000256" key="1">
    <source>
        <dbReference type="SAM" id="MobiDB-lite"/>
    </source>
</evidence>
<name>A0A182ST32_9DIPT</name>
<reference evidence="2" key="2">
    <citation type="submission" date="2020-05" db="UniProtKB">
        <authorList>
            <consortium name="EnsemblMetazoa"/>
        </authorList>
    </citation>
    <scope>IDENTIFICATION</scope>
    <source>
        <strain evidence="2">maculatus3</strain>
    </source>
</reference>
<dbReference type="AlphaFoldDB" id="A0A182ST32"/>
<accession>A0A182ST32</accession>
<feature type="compositionally biased region" description="Polar residues" evidence="1">
    <location>
        <begin position="267"/>
        <end position="291"/>
    </location>
</feature>
<reference evidence="3" key="1">
    <citation type="submission" date="2013-09" db="EMBL/GenBank/DDBJ databases">
        <title>The Genome Sequence of Anopheles maculatus species B.</title>
        <authorList>
            <consortium name="The Broad Institute Genomics Platform"/>
            <person name="Neafsey D.E."/>
            <person name="Besansky N."/>
            <person name="Howell P."/>
            <person name="Walton C."/>
            <person name="Young S.K."/>
            <person name="Zeng Q."/>
            <person name="Gargeya S."/>
            <person name="Fitzgerald M."/>
            <person name="Haas B."/>
            <person name="Abouelleil A."/>
            <person name="Allen A.W."/>
            <person name="Alvarado L."/>
            <person name="Arachchi H.M."/>
            <person name="Berlin A.M."/>
            <person name="Chapman S.B."/>
            <person name="Gainer-Dewar J."/>
            <person name="Goldberg J."/>
            <person name="Griggs A."/>
            <person name="Gujja S."/>
            <person name="Hansen M."/>
            <person name="Howarth C."/>
            <person name="Imamovic A."/>
            <person name="Ireland A."/>
            <person name="Larimer J."/>
            <person name="McCowan C."/>
            <person name="Murphy C."/>
            <person name="Pearson M."/>
            <person name="Poon T.W."/>
            <person name="Priest M."/>
            <person name="Roberts A."/>
            <person name="Saif S."/>
            <person name="Shea T."/>
            <person name="Sisk P."/>
            <person name="Sykes S."/>
            <person name="Wortman J."/>
            <person name="Nusbaum C."/>
            <person name="Birren B."/>
        </authorList>
    </citation>
    <scope>NUCLEOTIDE SEQUENCE [LARGE SCALE GENOMIC DNA]</scope>
    <source>
        <strain evidence="3">maculatus3</strain>
    </source>
</reference>
<feature type="compositionally biased region" description="Acidic residues" evidence="1">
    <location>
        <begin position="59"/>
        <end position="78"/>
    </location>
</feature>
<evidence type="ECO:0000313" key="3">
    <source>
        <dbReference type="Proteomes" id="UP000075901"/>
    </source>
</evidence>
<feature type="compositionally biased region" description="Polar residues" evidence="1">
    <location>
        <begin position="224"/>
        <end position="241"/>
    </location>
</feature>
<feature type="compositionally biased region" description="Low complexity" evidence="1">
    <location>
        <begin position="174"/>
        <end position="194"/>
    </location>
</feature>
<dbReference type="EnsemblMetazoa" id="AMAM012846-RA">
    <property type="protein sequence ID" value="AMAM012846-PA"/>
    <property type="gene ID" value="AMAM012846"/>
</dbReference>
<dbReference type="VEuPathDB" id="VectorBase:AMAM012846"/>
<dbReference type="Proteomes" id="UP000075901">
    <property type="component" value="Unassembled WGS sequence"/>
</dbReference>
<feature type="region of interest" description="Disordered" evidence="1">
    <location>
        <begin position="224"/>
        <end position="291"/>
    </location>
</feature>
<feature type="compositionally biased region" description="Polar residues" evidence="1">
    <location>
        <begin position="111"/>
        <end position="123"/>
    </location>
</feature>
<organism evidence="2 3">
    <name type="scientific">Anopheles maculatus</name>
    <dbReference type="NCBI Taxonomy" id="74869"/>
    <lineage>
        <taxon>Eukaryota</taxon>
        <taxon>Metazoa</taxon>
        <taxon>Ecdysozoa</taxon>
        <taxon>Arthropoda</taxon>
        <taxon>Hexapoda</taxon>
        <taxon>Insecta</taxon>
        <taxon>Pterygota</taxon>
        <taxon>Neoptera</taxon>
        <taxon>Endopterygota</taxon>
        <taxon>Diptera</taxon>
        <taxon>Nematocera</taxon>
        <taxon>Culicoidea</taxon>
        <taxon>Culicidae</taxon>
        <taxon>Anophelinae</taxon>
        <taxon>Anopheles</taxon>
        <taxon>Anopheles maculatus group</taxon>
    </lineage>
</organism>
<feature type="region of interest" description="Disordered" evidence="1">
    <location>
        <begin position="154"/>
        <end position="194"/>
    </location>
</feature>
<protein>
    <submittedName>
        <fullName evidence="2">Uncharacterized protein</fullName>
    </submittedName>
</protein>
<sequence length="363" mass="39779">MIAHCVSSTGQPQQEYQLTHPSYTDDTQNTSQIEHHTGSSTGRIESNFAVSDSGIEPLNEQEDVYDENDTSENDESDTDNGRPVTVEESRYGVDDNSNGIIHDNRPVRIMSPSNGGPLASTSAHDNVQTELNNLEAVEVAFESDGSKRFLQHHFQSPRESRKQLQHTEGAQLPSSLSDMTTNSASSSSSSFSTTDLSGLTVSAAAAAAEDVSQEQTISNLSLSTQRTIRRPSSSVQLTVNVHNIKDASQPVRMETAPHNDPPKSIQKHSQGQQSMSDASRRNNPISISNFHSIASNDTLTSATTSSLQRHRTINSMNLNPTTPAMVVKPVGEHRKLLKSTGPILNYVFDHHPPYYKSTYYNTR</sequence>
<keyword evidence="3" id="KW-1185">Reference proteome</keyword>
<proteinExistence type="predicted"/>
<feature type="compositionally biased region" description="Polar residues" evidence="1">
    <location>
        <begin position="1"/>
        <end position="50"/>
    </location>
</feature>